<dbReference type="OrthoDB" id="5652645at2"/>
<dbReference type="EMBL" id="LNYJ01000011">
    <property type="protein sequence ID" value="KTD16049.1"/>
    <property type="molecule type" value="Genomic_DNA"/>
</dbReference>
<name>A0A0W0V7D4_9GAMM</name>
<feature type="transmembrane region" description="Helical" evidence="1">
    <location>
        <begin position="54"/>
        <end position="76"/>
    </location>
</feature>
<comment type="caution">
    <text evidence="2">The sequence shown here is derived from an EMBL/GenBank/DDBJ whole genome shotgun (WGS) entry which is preliminary data.</text>
</comment>
<dbReference type="Proteomes" id="UP000055035">
    <property type="component" value="Unassembled WGS sequence"/>
</dbReference>
<evidence type="ECO:0008006" key="4">
    <source>
        <dbReference type="Google" id="ProtNLM"/>
    </source>
</evidence>
<gene>
    <name evidence="2" type="ORF">Ljor_0355</name>
</gene>
<keyword evidence="1" id="KW-1133">Transmembrane helix</keyword>
<dbReference type="AlphaFoldDB" id="A0A0W0V7D4"/>
<keyword evidence="1" id="KW-0472">Membrane</keyword>
<evidence type="ECO:0000313" key="2">
    <source>
        <dbReference type="EMBL" id="KTD16049.1"/>
    </source>
</evidence>
<accession>A0A0W0V7D4</accession>
<feature type="transmembrane region" description="Helical" evidence="1">
    <location>
        <begin position="12"/>
        <end position="34"/>
    </location>
</feature>
<feature type="transmembrane region" description="Helical" evidence="1">
    <location>
        <begin position="88"/>
        <end position="111"/>
    </location>
</feature>
<dbReference type="RefSeq" id="WP_058469935.1">
    <property type="nucleotide sequence ID" value="NZ_LBAX01000008.1"/>
</dbReference>
<keyword evidence="1" id="KW-0812">Transmembrane</keyword>
<keyword evidence="3" id="KW-1185">Reference proteome</keyword>
<proteinExistence type="predicted"/>
<sequence length="199" mass="21767">MEANFKRERYISWSAILAAAIIGVGLNFLLNLLSLGLGISSFSISVQGETRFSLAGFFCFCLSAMISMFSTGWIAGRLSPCVLSQRWGAFYGFLAWCLLLIFTIILITNMIQYSAFHSNFTSNLVAIKLTNNAPMLTQTAADIQQNTPLSINIETNKKVLTLNALLTFILFALGACASVIGGILGYRKPPSPFKKNNQT</sequence>
<evidence type="ECO:0000256" key="1">
    <source>
        <dbReference type="SAM" id="Phobius"/>
    </source>
</evidence>
<protein>
    <recommendedName>
        <fullName evidence="4">Transmembrane protein</fullName>
    </recommendedName>
</protein>
<organism evidence="2 3">
    <name type="scientific">Legionella jordanis</name>
    <dbReference type="NCBI Taxonomy" id="456"/>
    <lineage>
        <taxon>Bacteria</taxon>
        <taxon>Pseudomonadati</taxon>
        <taxon>Pseudomonadota</taxon>
        <taxon>Gammaproteobacteria</taxon>
        <taxon>Legionellales</taxon>
        <taxon>Legionellaceae</taxon>
        <taxon>Legionella</taxon>
    </lineage>
</organism>
<reference evidence="2 3" key="1">
    <citation type="submission" date="2015-11" db="EMBL/GenBank/DDBJ databases">
        <title>Genomic analysis of 38 Legionella species identifies large and diverse effector repertoires.</title>
        <authorList>
            <person name="Burstein D."/>
            <person name="Amaro F."/>
            <person name="Zusman T."/>
            <person name="Lifshitz Z."/>
            <person name="Cohen O."/>
            <person name="Gilbert J.A."/>
            <person name="Pupko T."/>
            <person name="Shuman H.A."/>
            <person name="Segal G."/>
        </authorList>
    </citation>
    <scope>NUCLEOTIDE SEQUENCE [LARGE SCALE GENOMIC DNA]</scope>
    <source>
        <strain evidence="2 3">BL-540</strain>
    </source>
</reference>
<dbReference type="STRING" id="456.Ljor_0355"/>
<dbReference type="PATRIC" id="fig|456.5.peg.380"/>
<evidence type="ECO:0000313" key="3">
    <source>
        <dbReference type="Proteomes" id="UP000055035"/>
    </source>
</evidence>
<feature type="transmembrane region" description="Helical" evidence="1">
    <location>
        <begin position="164"/>
        <end position="186"/>
    </location>
</feature>